<dbReference type="GO" id="GO:0008168">
    <property type="term" value="F:methyltransferase activity"/>
    <property type="evidence" value="ECO:0007669"/>
    <property type="project" value="UniProtKB-KW"/>
</dbReference>
<dbReference type="SUPFAM" id="SSF46785">
    <property type="entry name" value="Winged helix' DNA-binding domain"/>
    <property type="match status" value="1"/>
</dbReference>
<protein>
    <submittedName>
        <fullName evidence="6">Methyltransferase</fullName>
    </submittedName>
</protein>
<accession>A0ABU4X644</accession>
<dbReference type="InterPro" id="IPR001077">
    <property type="entry name" value="COMT_C"/>
</dbReference>
<sequence length="329" mass="35409">MINPSQQVMRLGFGFAVSQALRVIVELGIPDLLSSAEQSVEDLAAATKTDAESLYRVMRLLAPEGVFTEIRPRHFALTDVGAVLRSDRPGPRDFIRMINSEAYLAFEQLIHSVRTGKPAFDKVFGSPRFDWLSAHPEQAALFQRAMVALGQGSNEAVAAAYDFGPYRRVVDVGGGHGQLLSAILARNPHLSGVLLDLASGVAAARAGAGGDLPRTDFVAGDFFDSVPVGDVYVIKKVIHDWDDERAGLILRRCREAMPAHGRVLVAETLVPAGDEPAQIKSIDVVMLAVTGGRERTEAQFASLFEGAGLKLERVIDTRAPISIIEASPA</sequence>
<evidence type="ECO:0000256" key="3">
    <source>
        <dbReference type="ARBA" id="ARBA00022691"/>
    </source>
</evidence>
<keyword evidence="3" id="KW-0949">S-adenosyl-L-methionine</keyword>
<gene>
    <name evidence="6" type="ORF">RFM51_28545</name>
</gene>
<organism evidence="6 7">
    <name type="scientific">Mesorhizobium australafricanum</name>
    <dbReference type="NCBI Taxonomy" id="3072311"/>
    <lineage>
        <taxon>Bacteria</taxon>
        <taxon>Pseudomonadati</taxon>
        <taxon>Pseudomonadota</taxon>
        <taxon>Alphaproteobacteria</taxon>
        <taxon>Hyphomicrobiales</taxon>
        <taxon>Phyllobacteriaceae</taxon>
        <taxon>Mesorhizobium</taxon>
    </lineage>
</organism>
<dbReference type="InterPro" id="IPR012967">
    <property type="entry name" value="COMT_dimerisation"/>
</dbReference>
<keyword evidence="2" id="KW-0808">Transferase</keyword>
<dbReference type="Gene3D" id="1.10.10.10">
    <property type="entry name" value="Winged helix-like DNA-binding domain superfamily/Winged helix DNA-binding domain"/>
    <property type="match status" value="1"/>
</dbReference>
<evidence type="ECO:0000256" key="1">
    <source>
        <dbReference type="ARBA" id="ARBA00022603"/>
    </source>
</evidence>
<dbReference type="EMBL" id="JAVIIS010000066">
    <property type="protein sequence ID" value="MDX8443524.1"/>
    <property type="molecule type" value="Genomic_DNA"/>
</dbReference>
<reference evidence="6 7" key="1">
    <citation type="submission" date="2023-08" db="EMBL/GenBank/DDBJ databases">
        <title>Implementing the SeqCode for naming new Mesorhizobium species isolated from Vachellia karroo root nodules.</title>
        <authorList>
            <person name="Van Lill M."/>
        </authorList>
    </citation>
    <scope>NUCLEOTIDE SEQUENCE [LARGE SCALE GENOMIC DNA]</scope>
    <source>
        <strain evidence="6 7">VK3E</strain>
    </source>
</reference>
<dbReference type="PANTHER" id="PTHR43712">
    <property type="entry name" value="PUTATIVE (AFU_ORTHOLOGUE AFUA_4G14580)-RELATED"/>
    <property type="match status" value="1"/>
</dbReference>
<dbReference type="Proteomes" id="UP001272097">
    <property type="component" value="Unassembled WGS sequence"/>
</dbReference>
<dbReference type="SUPFAM" id="SSF53335">
    <property type="entry name" value="S-adenosyl-L-methionine-dependent methyltransferases"/>
    <property type="match status" value="1"/>
</dbReference>
<keyword evidence="1 6" id="KW-0489">Methyltransferase</keyword>
<dbReference type="InterPro" id="IPR016461">
    <property type="entry name" value="COMT-like"/>
</dbReference>
<dbReference type="PROSITE" id="PS51683">
    <property type="entry name" value="SAM_OMT_II"/>
    <property type="match status" value="1"/>
</dbReference>
<keyword evidence="7" id="KW-1185">Reference proteome</keyword>
<feature type="domain" description="O-methyltransferase C-terminal" evidence="4">
    <location>
        <begin position="106"/>
        <end position="309"/>
    </location>
</feature>
<feature type="domain" description="O-methyltransferase dimerisation" evidence="5">
    <location>
        <begin position="9"/>
        <end position="84"/>
    </location>
</feature>
<evidence type="ECO:0000313" key="7">
    <source>
        <dbReference type="Proteomes" id="UP001272097"/>
    </source>
</evidence>
<dbReference type="RefSeq" id="WP_320217508.1">
    <property type="nucleotide sequence ID" value="NZ_JAVIIS010000066.1"/>
</dbReference>
<evidence type="ECO:0000256" key="2">
    <source>
        <dbReference type="ARBA" id="ARBA00022679"/>
    </source>
</evidence>
<comment type="caution">
    <text evidence="6">The sequence shown here is derived from an EMBL/GenBank/DDBJ whole genome shotgun (WGS) entry which is preliminary data.</text>
</comment>
<evidence type="ECO:0000259" key="4">
    <source>
        <dbReference type="Pfam" id="PF00891"/>
    </source>
</evidence>
<dbReference type="InterPro" id="IPR029063">
    <property type="entry name" value="SAM-dependent_MTases_sf"/>
</dbReference>
<dbReference type="GO" id="GO:0032259">
    <property type="term" value="P:methylation"/>
    <property type="evidence" value="ECO:0007669"/>
    <property type="project" value="UniProtKB-KW"/>
</dbReference>
<dbReference type="PIRSF" id="PIRSF005739">
    <property type="entry name" value="O-mtase"/>
    <property type="match status" value="1"/>
</dbReference>
<dbReference type="Gene3D" id="3.40.50.150">
    <property type="entry name" value="Vaccinia Virus protein VP39"/>
    <property type="match status" value="1"/>
</dbReference>
<dbReference type="InterPro" id="IPR036388">
    <property type="entry name" value="WH-like_DNA-bd_sf"/>
</dbReference>
<dbReference type="PANTHER" id="PTHR43712:SF2">
    <property type="entry name" value="O-METHYLTRANSFERASE CICE"/>
    <property type="match status" value="1"/>
</dbReference>
<evidence type="ECO:0000313" key="6">
    <source>
        <dbReference type="EMBL" id="MDX8443524.1"/>
    </source>
</evidence>
<evidence type="ECO:0000259" key="5">
    <source>
        <dbReference type="Pfam" id="PF08100"/>
    </source>
</evidence>
<proteinExistence type="predicted"/>
<dbReference type="Pfam" id="PF00891">
    <property type="entry name" value="Methyltransf_2"/>
    <property type="match status" value="1"/>
</dbReference>
<dbReference type="Pfam" id="PF08100">
    <property type="entry name" value="Dimerisation"/>
    <property type="match status" value="1"/>
</dbReference>
<dbReference type="InterPro" id="IPR036390">
    <property type="entry name" value="WH_DNA-bd_sf"/>
</dbReference>
<name>A0ABU4X644_9HYPH</name>